<evidence type="ECO:0000313" key="4">
    <source>
        <dbReference type="Proteomes" id="UP001152797"/>
    </source>
</evidence>
<evidence type="ECO:0000256" key="1">
    <source>
        <dbReference type="SAM" id="Phobius"/>
    </source>
</evidence>
<keyword evidence="1" id="KW-0472">Membrane</keyword>
<dbReference type="Proteomes" id="UP001152797">
    <property type="component" value="Unassembled WGS sequence"/>
</dbReference>
<accession>A0A9P1D8X2</accession>
<organism evidence="2">
    <name type="scientific">Cladocopium goreaui</name>
    <dbReference type="NCBI Taxonomy" id="2562237"/>
    <lineage>
        <taxon>Eukaryota</taxon>
        <taxon>Sar</taxon>
        <taxon>Alveolata</taxon>
        <taxon>Dinophyceae</taxon>
        <taxon>Suessiales</taxon>
        <taxon>Symbiodiniaceae</taxon>
        <taxon>Cladocopium</taxon>
    </lineage>
</organism>
<dbReference type="EMBL" id="CAMXCT020003602">
    <property type="protein sequence ID" value="CAL1158692.1"/>
    <property type="molecule type" value="Genomic_DNA"/>
</dbReference>
<dbReference type="EMBL" id="CAMXCT010003602">
    <property type="protein sequence ID" value="CAI4005317.1"/>
    <property type="molecule type" value="Genomic_DNA"/>
</dbReference>
<proteinExistence type="predicted"/>
<protein>
    <submittedName>
        <fullName evidence="2">Uncharacterized protein</fullName>
    </submittedName>
</protein>
<keyword evidence="1" id="KW-0812">Transmembrane</keyword>
<gene>
    <name evidence="2" type="ORF">C1SCF055_LOCUS31051</name>
</gene>
<name>A0A9P1D8X2_9DINO</name>
<comment type="caution">
    <text evidence="2">The sequence shown here is derived from an EMBL/GenBank/DDBJ whole genome shotgun (WGS) entry which is preliminary data.</text>
</comment>
<feature type="transmembrane region" description="Helical" evidence="1">
    <location>
        <begin position="534"/>
        <end position="554"/>
    </location>
</feature>
<dbReference type="AlphaFoldDB" id="A0A9P1D8X2"/>
<reference evidence="2" key="1">
    <citation type="submission" date="2022-10" db="EMBL/GenBank/DDBJ databases">
        <authorList>
            <person name="Chen Y."/>
            <person name="Dougan E. K."/>
            <person name="Chan C."/>
            <person name="Rhodes N."/>
            <person name="Thang M."/>
        </authorList>
    </citation>
    <scope>NUCLEOTIDE SEQUENCE</scope>
</reference>
<keyword evidence="4" id="KW-1185">Reference proteome</keyword>
<dbReference type="EMBL" id="CAMXCT030003602">
    <property type="protein sequence ID" value="CAL4792629.1"/>
    <property type="molecule type" value="Genomic_DNA"/>
</dbReference>
<evidence type="ECO:0000313" key="2">
    <source>
        <dbReference type="EMBL" id="CAI4005317.1"/>
    </source>
</evidence>
<sequence length="634" mass="71318">MDELMDLLSYQCPFTGRKRIAGCEDGQLYTDDYNKLKLLGDSFDAATFDWNLTKPFGLLNRCAPACCKHVVQIAQREVESNPRASQAMREFSAIREADAEIGARRVLVKHGLSAPVELSTLDLGDSRDMKKFPWLKPASWFQHLLDIGALQRQLVGVSTLQKMRGVLQEFWDRYRCLDDGHPVYSLQNAGVLSLDRLIPFYSHSDEGRTFRDAPLFVLNIHGVIGRGTVAYLKGNKHRAPVAENSQGLNYVGNTWSTHFLIATMMKNVTTPETLSALMSGFAADCRSLLHEGLGSGMDRFWFIHLGSKGDLPALAKIARFTRTFGHAPRASKSKKPSRGICWKCLAGQEKDDRNHRPVFPFEDVSSNPIWEGTICQEVAWEERPSILEGLDLDDSRATKFFQSDFFHNVHLGVLKSFCSSALVSLVEANPPLPCFEGLGSVDKKFDRLSTMYQQYFRDRGKKPWVSELSRDLVCWPMSSTCPAAKWNKGMASTEILRFIDWFAAACAKAMNVAVTFLYRNGLWLRDVQARRLSAWLFGFLAHYAMLASLTLAAGKARYPVYPKSHMVCHTAVLSPLATACQQAEDFIGKPSKVSRSTNIRQAHRSVIWRSLIKIQFCLQEAALDERGMDSYPDL</sequence>
<reference evidence="3" key="2">
    <citation type="submission" date="2024-04" db="EMBL/GenBank/DDBJ databases">
        <authorList>
            <person name="Chen Y."/>
            <person name="Shah S."/>
            <person name="Dougan E. K."/>
            <person name="Thang M."/>
            <person name="Chan C."/>
        </authorList>
    </citation>
    <scope>NUCLEOTIDE SEQUENCE [LARGE SCALE GENOMIC DNA]</scope>
</reference>
<evidence type="ECO:0000313" key="3">
    <source>
        <dbReference type="EMBL" id="CAL1158692.1"/>
    </source>
</evidence>
<keyword evidence="1" id="KW-1133">Transmembrane helix</keyword>